<proteinExistence type="predicted"/>
<evidence type="ECO:0000313" key="3">
    <source>
        <dbReference type="Proteomes" id="UP000762676"/>
    </source>
</evidence>
<keyword evidence="1" id="KW-1133">Transmembrane helix</keyword>
<comment type="caution">
    <text evidence="2">The sequence shown here is derived from an EMBL/GenBank/DDBJ whole genome shotgun (WGS) entry which is preliminary data.</text>
</comment>
<reference evidence="2 3" key="1">
    <citation type="journal article" date="2021" name="Elife">
        <title>Chloroplast acquisition without the gene transfer in kleptoplastic sea slugs, Plakobranchus ocellatus.</title>
        <authorList>
            <person name="Maeda T."/>
            <person name="Takahashi S."/>
            <person name="Yoshida T."/>
            <person name="Shimamura S."/>
            <person name="Takaki Y."/>
            <person name="Nagai Y."/>
            <person name="Toyoda A."/>
            <person name="Suzuki Y."/>
            <person name="Arimoto A."/>
            <person name="Ishii H."/>
            <person name="Satoh N."/>
            <person name="Nishiyama T."/>
            <person name="Hasebe M."/>
            <person name="Maruyama T."/>
            <person name="Minagawa J."/>
            <person name="Obokata J."/>
            <person name="Shigenobu S."/>
        </authorList>
    </citation>
    <scope>NUCLEOTIDE SEQUENCE [LARGE SCALE GENOMIC DNA]</scope>
</reference>
<keyword evidence="3" id="KW-1185">Reference proteome</keyword>
<protein>
    <submittedName>
        <fullName evidence="2">Multidrug resistance-associated protein 1</fullName>
    </submittedName>
</protein>
<keyword evidence="1" id="KW-0472">Membrane</keyword>
<evidence type="ECO:0000313" key="2">
    <source>
        <dbReference type="EMBL" id="GFR81585.1"/>
    </source>
</evidence>
<dbReference type="EMBL" id="BMAT01001209">
    <property type="protein sequence ID" value="GFR81585.1"/>
    <property type="molecule type" value="Genomic_DNA"/>
</dbReference>
<accession>A0AAV4G975</accession>
<feature type="transmembrane region" description="Helical" evidence="1">
    <location>
        <begin position="90"/>
        <end position="112"/>
    </location>
</feature>
<sequence length="133" mass="15191">MLPSFREFCGNTSIYDAKLLLNNTWPEFTPCFLNTLLVWVPNGWVWIILPVYVYYLCNHSNGVTIPVNKLNVAKTILTAVLIQLERARGVITSGVLWIFWGASVLADIVPLYTKIYLKVSYPLTFDTSRQVTF</sequence>
<dbReference type="AlphaFoldDB" id="A0AAV4G975"/>
<name>A0AAV4G975_9GAST</name>
<feature type="transmembrane region" description="Helical" evidence="1">
    <location>
        <begin position="36"/>
        <end position="55"/>
    </location>
</feature>
<keyword evidence="1" id="KW-0812">Transmembrane</keyword>
<evidence type="ECO:0000256" key="1">
    <source>
        <dbReference type="SAM" id="Phobius"/>
    </source>
</evidence>
<organism evidence="2 3">
    <name type="scientific">Elysia marginata</name>
    <dbReference type="NCBI Taxonomy" id="1093978"/>
    <lineage>
        <taxon>Eukaryota</taxon>
        <taxon>Metazoa</taxon>
        <taxon>Spiralia</taxon>
        <taxon>Lophotrochozoa</taxon>
        <taxon>Mollusca</taxon>
        <taxon>Gastropoda</taxon>
        <taxon>Heterobranchia</taxon>
        <taxon>Euthyneura</taxon>
        <taxon>Panpulmonata</taxon>
        <taxon>Sacoglossa</taxon>
        <taxon>Placobranchoidea</taxon>
        <taxon>Plakobranchidae</taxon>
        <taxon>Elysia</taxon>
    </lineage>
</organism>
<dbReference type="Proteomes" id="UP000762676">
    <property type="component" value="Unassembled WGS sequence"/>
</dbReference>
<gene>
    <name evidence="2" type="ORF">ElyMa_000607600</name>
</gene>